<dbReference type="OrthoDB" id="9776919at2"/>
<dbReference type="GO" id="GO:0016783">
    <property type="term" value="F:sulfurtransferase activity"/>
    <property type="evidence" value="ECO:0007669"/>
    <property type="project" value="InterPro"/>
</dbReference>
<evidence type="ECO:0000256" key="2">
    <source>
        <dbReference type="PIRSR" id="PIRSR006661-1"/>
    </source>
</evidence>
<dbReference type="Gene3D" id="3.40.50.620">
    <property type="entry name" value="HUPs"/>
    <property type="match status" value="1"/>
</dbReference>
<sequence length="271" mass="30106">MSQSDHNPDARYKSLLQSLREMDAAVVAFSGGLDSTFLLHAARQALQDNVLAVTLATPYMSKAEIKEAKCAARAMGARHEIIELPFPESIRTNPADRCYLCKHSLFSHLMEMARKKGIGHVLDGTNLDDLGDYRPGLKALRELGVESPLLAAGLSKQDLRTLARAHGLDVWDKPAAACLLTRIPHDRRVDEDELRRIEQAELFLKDIGFSAVRLRSHDDIARIEVPPEQVAEVVRANAEHGIDKRLKELGYRHVTVDLAGYRMGSLNKNGT</sequence>
<feature type="active site" description="Nucleophile and sulfur donor" evidence="2">
    <location>
        <position position="178"/>
    </location>
</feature>
<evidence type="ECO:0000313" key="3">
    <source>
        <dbReference type="EMBL" id="TVM36840.1"/>
    </source>
</evidence>
<dbReference type="EMBL" id="QMIF01000001">
    <property type="protein sequence ID" value="TVM36840.1"/>
    <property type="molecule type" value="Genomic_DNA"/>
</dbReference>
<accession>A0A6P1ZMV2</accession>
<dbReference type="Proteomes" id="UP000434052">
    <property type="component" value="Unassembled WGS sequence"/>
</dbReference>
<gene>
    <name evidence="3" type="primary">larE</name>
    <name evidence="3" type="ORF">DQK91_02650</name>
</gene>
<dbReference type="InterPro" id="IPR014729">
    <property type="entry name" value="Rossmann-like_a/b/a_fold"/>
</dbReference>
<dbReference type="InterPro" id="IPR052188">
    <property type="entry name" value="Ni-pincer_cofactor_biosynth"/>
</dbReference>
<protein>
    <submittedName>
        <fullName evidence="3">ATP-dependent sacrificial sulfur transferase LarE</fullName>
    </submittedName>
</protein>
<dbReference type="AlphaFoldDB" id="A0A6P1ZMV2"/>
<dbReference type="RefSeq" id="WP_144233890.1">
    <property type="nucleotide sequence ID" value="NZ_QMIF01000001.1"/>
</dbReference>
<dbReference type="SUPFAM" id="SSF52402">
    <property type="entry name" value="Adenine nucleotide alpha hydrolases-like"/>
    <property type="match status" value="1"/>
</dbReference>
<dbReference type="GO" id="GO:0008616">
    <property type="term" value="P:tRNA queuosine(34) biosynthetic process"/>
    <property type="evidence" value="ECO:0007669"/>
    <property type="project" value="UniProtKB-KW"/>
</dbReference>
<evidence type="ECO:0000256" key="1">
    <source>
        <dbReference type="ARBA" id="ARBA00022785"/>
    </source>
</evidence>
<dbReference type="InterPro" id="IPR018317">
    <property type="entry name" value="QueC"/>
</dbReference>
<dbReference type="PANTHER" id="PTHR43169:SF2">
    <property type="entry name" value="NAD_GMP SYNTHASE DOMAIN-CONTAINING PROTEIN"/>
    <property type="match status" value="1"/>
</dbReference>
<dbReference type="Pfam" id="PF06508">
    <property type="entry name" value="QueC"/>
    <property type="match status" value="1"/>
</dbReference>
<dbReference type="PIRSF" id="PIRSF006661">
    <property type="entry name" value="PP-lp_UCP006661"/>
    <property type="match status" value="1"/>
</dbReference>
<proteinExistence type="predicted"/>
<comment type="caution">
    <text evidence="3">The sequence shown here is derived from an EMBL/GenBank/DDBJ whole genome shotgun (WGS) entry which is preliminary data.</text>
</comment>
<name>A0A6P1ZMV2_9BACT</name>
<dbReference type="PANTHER" id="PTHR43169">
    <property type="entry name" value="EXSB FAMILY PROTEIN"/>
    <property type="match status" value="1"/>
</dbReference>
<reference evidence="3 4" key="1">
    <citation type="submission" date="2018-06" db="EMBL/GenBank/DDBJ databases">
        <title>Complete genome of Desulfovibrio marinus P48SEP.</title>
        <authorList>
            <person name="Crispim J.S."/>
            <person name="Vidigal P.M.P."/>
            <person name="Silva L.C.F."/>
            <person name="Araujo L.C."/>
            <person name="Laguardia C.N."/>
            <person name="Dias R.S."/>
            <person name="Sousa M.P."/>
            <person name="Paula S.O."/>
            <person name="Silva C."/>
        </authorList>
    </citation>
    <scope>NUCLEOTIDE SEQUENCE [LARGE SCALE GENOMIC DNA]</scope>
    <source>
        <strain evidence="3 4">P48SEP</strain>
    </source>
</reference>
<dbReference type="NCBIfam" id="TIGR00268">
    <property type="entry name" value="ATP-dependent sacrificial sulfur transferase LarE"/>
    <property type="match status" value="1"/>
</dbReference>
<dbReference type="CDD" id="cd01990">
    <property type="entry name" value="LarE-like"/>
    <property type="match status" value="1"/>
</dbReference>
<keyword evidence="1" id="KW-0671">Queuosine biosynthesis</keyword>
<organism evidence="3 4">
    <name type="scientific">Oceanidesulfovibrio marinus</name>
    <dbReference type="NCBI Taxonomy" id="370038"/>
    <lineage>
        <taxon>Bacteria</taxon>
        <taxon>Pseudomonadati</taxon>
        <taxon>Thermodesulfobacteriota</taxon>
        <taxon>Desulfovibrionia</taxon>
        <taxon>Desulfovibrionales</taxon>
        <taxon>Desulfovibrionaceae</taxon>
        <taxon>Oceanidesulfovibrio</taxon>
    </lineage>
</organism>
<dbReference type="InterPro" id="IPR005232">
    <property type="entry name" value="LarE"/>
</dbReference>
<keyword evidence="3" id="KW-0808">Transferase</keyword>
<evidence type="ECO:0000313" key="4">
    <source>
        <dbReference type="Proteomes" id="UP000434052"/>
    </source>
</evidence>